<sequence>MEKNYNNPEYSITQPGVPTNQLDHNEVNKQMYDYYYNNPNGMINNKGGGYNNILNERNFNGNKNVEAYYYNNYNTSAYVNNYNKNNNNFNNYNNSYNNSYNSYNSVYNSINNNTNNNMSNNINNMNNNNNSINSNSINMNNKNNIIYDESGNYVMNNYTYMMDQSYCHVNNTMHPLSNTLDPFNNSINRYHNNIDENCPNFHFNNLDPNLKPAGKYKMAGNITSNSSFHSSITNYNSEDKKNILEMTNTTTYNVNTLLRNNILSSEYFRSLITLKTFKEVVDEIHSYADHVEPYCIGSNRAPSTLFCCLYKLFTMHLSEKQVSILVELIVLVIVVLLLILKTITSVTTLKGLIDHKDSCYIRACGFLYLRYVHSPANLWMWFEPYLLDEEEFIISADKRKKLTMGEYIQNLLSDDKYFSTVLPRLPIKIKNIYGARLMIISDHRRRLKKNKEKITKFVKGEPVMAYVNGEWEKGEIGGIVYHGKDKTFVRVRKIDGNEKLVNIGFVKLGSKESDKDRDLDRHVGSESKNDKNDRNDKSHRRRRSRSGRRSRDRSMDRSRDRSRDQSRDRNKHRDKHRSRHRSRDRSRDRRRKRRTGEERNNSSYNKSHGDNHGDRPENKHSKRSHERSNKKRDRSLSRSNSEKRTHRKHKYENTEDELISKFRKIESQKALATGKDYARRPTSYKSSLTLKVDNICTRKKSRSRSPKRIDRVVHLPQNDSKNKENVTTENAKLKELMQKYNRDDADDQNDDDNNSNKNNKNDGKNKINAKDLEEFDVMTLG</sequence>
<comment type="caution">
    <text evidence="1">The sequence shown here is derived from an EMBL/GenBank/DDBJ whole genome shotgun (WGS) entry which is preliminary data.</text>
</comment>
<evidence type="ECO:0000313" key="2">
    <source>
        <dbReference type="Proteomes" id="UP001056978"/>
    </source>
</evidence>
<proteinExistence type="predicted"/>
<accession>A0ACB9Y3C0</accession>
<protein>
    <submittedName>
        <fullName evidence="1">Pre-mRNA-splicing factor 38B</fullName>
    </submittedName>
</protein>
<reference evidence="1" key="1">
    <citation type="submission" date="2022-06" db="EMBL/GenBank/DDBJ databases">
        <title>The First Complete Genome of the Simian Malaria Parasite Plasmodium brasilianum.</title>
        <authorList>
            <person name="Bajic M."/>
            <person name="Ravishankar S."/>
        </authorList>
    </citation>
    <scope>NUCLEOTIDE SEQUENCE</scope>
    <source>
        <strain evidence="1">Bolivian I</strain>
    </source>
</reference>
<keyword evidence="2" id="KW-1185">Reference proteome</keyword>
<dbReference type="EMBL" id="CM043781">
    <property type="protein sequence ID" value="KAI4835925.1"/>
    <property type="molecule type" value="Genomic_DNA"/>
</dbReference>
<dbReference type="Proteomes" id="UP001056978">
    <property type="component" value="Chromosome 13"/>
</dbReference>
<evidence type="ECO:0000313" key="1">
    <source>
        <dbReference type="EMBL" id="KAI4835925.1"/>
    </source>
</evidence>
<gene>
    <name evidence="1" type="ORF">MKS88_005143</name>
</gene>
<name>A0ACB9Y3C0_PLABR</name>
<organism evidence="1 2">
    <name type="scientific">Plasmodium brasilianum</name>
    <dbReference type="NCBI Taxonomy" id="5824"/>
    <lineage>
        <taxon>Eukaryota</taxon>
        <taxon>Sar</taxon>
        <taxon>Alveolata</taxon>
        <taxon>Apicomplexa</taxon>
        <taxon>Aconoidasida</taxon>
        <taxon>Haemosporida</taxon>
        <taxon>Plasmodiidae</taxon>
        <taxon>Plasmodium</taxon>
        <taxon>Plasmodium (Plasmodium)</taxon>
    </lineage>
</organism>